<protein>
    <recommendedName>
        <fullName evidence="5">CLAVATA3/ESR (CLE)-related protein</fullName>
    </recommendedName>
</protein>
<keyword evidence="4" id="KW-1185">Reference proteome</keyword>
<evidence type="ECO:0000256" key="2">
    <source>
        <dbReference type="SAM" id="SignalP"/>
    </source>
</evidence>
<evidence type="ECO:0000313" key="3">
    <source>
        <dbReference type="EMBL" id="PON56594.1"/>
    </source>
</evidence>
<dbReference type="EMBL" id="JXTB01000169">
    <property type="protein sequence ID" value="PON56594.1"/>
    <property type="molecule type" value="Genomic_DNA"/>
</dbReference>
<dbReference type="AlphaFoldDB" id="A0A2P5C6I4"/>
<gene>
    <name evidence="3" type="ORF">PanWU01x14_180070</name>
</gene>
<keyword evidence="2" id="KW-0732">Signal</keyword>
<evidence type="ECO:0008006" key="5">
    <source>
        <dbReference type="Google" id="ProtNLM"/>
    </source>
</evidence>
<feature type="signal peptide" evidence="2">
    <location>
        <begin position="1"/>
        <end position="19"/>
    </location>
</feature>
<feature type="chain" id="PRO_5015188795" description="CLAVATA3/ESR (CLE)-related protein" evidence="2">
    <location>
        <begin position="20"/>
        <end position="89"/>
    </location>
</feature>
<feature type="region of interest" description="Disordered" evidence="1">
    <location>
        <begin position="67"/>
        <end position="89"/>
    </location>
</feature>
<name>A0A2P5C6I4_PARAD</name>
<evidence type="ECO:0000256" key="1">
    <source>
        <dbReference type="SAM" id="MobiDB-lite"/>
    </source>
</evidence>
<proteinExistence type="predicted"/>
<reference evidence="4" key="1">
    <citation type="submission" date="2016-06" db="EMBL/GenBank/DDBJ databases">
        <title>Parallel loss of symbiosis genes in relatives of nitrogen-fixing non-legume Parasponia.</title>
        <authorList>
            <person name="Van Velzen R."/>
            <person name="Holmer R."/>
            <person name="Bu F."/>
            <person name="Rutten L."/>
            <person name="Van Zeijl A."/>
            <person name="Liu W."/>
            <person name="Santuari L."/>
            <person name="Cao Q."/>
            <person name="Sharma T."/>
            <person name="Shen D."/>
            <person name="Roswanjaya Y."/>
            <person name="Wardhani T."/>
            <person name="Kalhor M.S."/>
            <person name="Jansen J."/>
            <person name="Van den Hoogen J."/>
            <person name="Gungor B."/>
            <person name="Hartog M."/>
            <person name="Hontelez J."/>
            <person name="Verver J."/>
            <person name="Yang W.-C."/>
            <person name="Schijlen E."/>
            <person name="Repin R."/>
            <person name="Schilthuizen M."/>
            <person name="Schranz E."/>
            <person name="Heidstra R."/>
            <person name="Miyata K."/>
            <person name="Fedorova E."/>
            <person name="Kohlen W."/>
            <person name="Bisseling T."/>
            <person name="Smit S."/>
            <person name="Geurts R."/>
        </authorList>
    </citation>
    <scope>NUCLEOTIDE SEQUENCE [LARGE SCALE GENOMIC DNA]</scope>
    <source>
        <strain evidence="4">cv. WU1-14</strain>
    </source>
</reference>
<sequence>MKRKQFLVYLLFAFLLVSSRHHYPSNAFMIHAAKSVTLNGANTTARKSLALRQMLATLVNSRKLVKENTHKVPSGPNPIGNRHPPSIHD</sequence>
<evidence type="ECO:0000313" key="4">
    <source>
        <dbReference type="Proteomes" id="UP000237105"/>
    </source>
</evidence>
<comment type="caution">
    <text evidence="3">The sequence shown here is derived from an EMBL/GenBank/DDBJ whole genome shotgun (WGS) entry which is preliminary data.</text>
</comment>
<accession>A0A2P5C6I4</accession>
<organism evidence="3 4">
    <name type="scientific">Parasponia andersonii</name>
    <name type="common">Sponia andersonii</name>
    <dbReference type="NCBI Taxonomy" id="3476"/>
    <lineage>
        <taxon>Eukaryota</taxon>
        <taxon>Viridiplantae</taxon>
        <taxon>Streptophyta</taxon>
        <taxon>Embryophyta</taxon>
        <taxon>Tracheophyta</taxon>
        <taxon>Spermatophyta</taxon>
        <taxon>Magnoliopsida</taxon>
        <taxon>eudicotyledons</taxon>
        <taxon>Gunneridae</taxon>
        <taxon>Pentapetalae</taxon>
        <taxon>rosids</taxon>
        <taxon>fabids</taxon>
        <taxon>Rosales</taxon>
        <taxon>Cannabaceae</taxon>
        <taxon>Parasponia</taxon>
    </lineage>
</organism>
<dbReference type="Proteomes" id="UP000237105">
    <property type="component" value="Unassembled WGS sequence"/>
</dbReference>
<dbReference type="OrthoDB" id="1166201at2759"/>